<name>A0ABP7B824_9ACTN</name>
<comment type="caution">
    <text evidence="2">The sequence shown here is derived from an EMBL/GenBank/DDBJ whole genome shotgun (WGS) entry which is preliminary data.</text>
</comment>
<protein>
    <submittedName>
        <fullName evidence="2">SRPBCC family protein</fullName>
    </submittedName>
</protein>
<keyword evidence="3" id="KW-1185">Reference proteome</keyword>
<evidence type="ECO:0000313" key="3">
    <source>
        <dbReference type="Proteomes" id="UP001500902"/>
    </source>
</evidence>
<organism evidence="2 3">
    <name type="scientific">Nonomuraea antimicrobica</name>
    <dbReference type="NCBI Taxonomy" id="561173"/>
    <lineage>
        <taxon>Bacteria</taxon>
        <taxon>Bacillati</taxon>
        <taxon>Actinomycetota</taxon>
        <taxon>Actinomycetes</taxon>
        <taxon>Streptosporangiales</taxon>
        <taxon>Streptosporangiaceae</taxon>
        <taxon>Nonomuraea</taxon>
    </lineage>
</organism>
<accession>A0ABP7B824</accession>
<evidence type="ECO:0000313" key="2">
    <source>
        <dbReference type="EMBL" id="GAA3652448.1"/>
    </source>
</evidence>
<proteinExistence type="predicted"/>
<dbReference type="SUPFAM" id="SSF55961">
    <property type="entry name" value="Bet v1-like"/>
    <property type="match status" value="1"/>
</dbReference>
<dbReference type="InterPro" id="IPR047137">
    <property type="entry name" value="ORF3"/>
</dbReference>
<dbReference type="Proteomes" id="UP001500902">
    <property type="component" value="Unassembled WGS sequence"/>
</dbReference>
<feature type="domain" description="Coenzyme Q-binding protein COQ10 START" evidence="1">
    <location>
        <begin position="10"/>
        <end position="129"/>
    </location>
</feature>
<dbReference type="PANTHER" id="PTHR33824:SF7">
    <property type="entry name" value="POLYKETIDE CYCLASE_DEHYDRASE AND LIPID TRANSPORT SUPERFAMILY PROTEIN"/>
    <property type="match status" value="1"/>
</dbReference>
<reference evidence="3" key="1">
    <citation type="journal article" date="2019" name="Int. J. Syst. Evol. Microbiol.">
        <title>The Global Catalogue of Microorganisms (GCM) 10K type strain sequencing project: providing services to taxonomists for standard genome sequencing and annotation.</title>
        <authorList>
            <consortium name="The Broad Institute Genomics Platform"/>
            <consortium name="The Broad Institute Genome Sequencing Center for Infectious Disease"/>
            <person name="Wu L."/>
            <person name="Ma J."/>
        </authorList>
    </citation>
    <scope>NUCLEOTIDE SEQUENCE [LARGE SCALE GENOMIC DNA]</scope>
    <source>
        <strain evidence="3">JCM 16904</strain>
    </source>
</reference>
<dbReference type="Pfam" id="PF03364">
    <property type="entry name" value="Polyketide_cyc"/>
    <property type="match status" value="1"/>
</dbReference>
<evidence type="ECO:0000259" key="1">
    <source>
        <dbReference type="Pfam" id="PF03364"/>
    </source>
</evidence>
<dbReference type="EMBL" id="BAAAZP010000020">
    <property type="protein sequence ID" value="GAA3652448.1"/>
    <property type="molecule type" value="Genomic_DNA"/>
</dbReference>
<dbReference type="CDD" id="cd07817">
    <property type="entry name" value="SRPBCC_8"/>
    <property type="match status" value="1"/>
</dbReference>
<dbReference type="InterPro" id="IPR005031">
    <property type="entry name" value="COQ10_START"/>
</dbReference>
<dbReference type="Gene3D" id="3.30.530.20">
    <property type="match status" value="1"/>
</dbReference>
<sequence>MSTIEHTEEVKVPLRVAYDQWTRFESFPRFMEGVESVERLGGTRTAWVAEIAGVRREFEAEITERRPDECVAWRSVGGPHHAGTVTFHRIDDDRTRVTLRMEYDPEGFVEAAADWLHLVRMRVVGDLKRFKTFIESCGNKTGSQE</sequence>
<gene>
    <name evidence="2" type="ORF">GCM10022224_014170</name>
</gene>
<dbReference type="InterPro" id="IPR023393">
    <property type="entry name" value="START-like_dom_sf"/>
</dbReference>
<dbReference type="RefSeq" id="WP_344874200.1">
    <property type="nucleotide sequence ID" value="NZ_BAAAZP010000020.1"/>
</dbReference>
<dbReference type="PANTHER" id="PTHR33824">
    <property type="entry name" value="POLYKETIDE CYCLASE/DEHYDRASE AND LIPID TRANSPORT SUPERFAMILY PROTEIN"/>
    <property type="match status" value="1"/>
</dbReference>